<name>C2BGE5_9FIRM</name>
<keyword evidence="3" id="KW-0413">Isomerase</keyword>
<dbReference type="InterPro" id="IPR017552">
    <property type="entry name" value="PHI/rmpB"/>
</dbReference>
<dbReference type="Proteomes" id="UP000005984">
    <property type="component" value="Unassembled WGS sequence"/>
</dbReference>
<dbReference type="eggNOG" id="COG0794">
    <property type="taxonomic scope" value="Bacteria"/>
</dbReference>
<protein>
    <submittedName>
        <fullName evidence="3">Putative 6-phospho 3-hexuloisomerase</fullName>
    </submittedName>
</protein>
<dbReference type="GO" id="GO:0016853">
    <property type="term" value="F:isomerase activity"/>
    <property type="evidence" value="ECO:0007669"/>
    <property type="project" value="UniProtKB-KW"/>
</dbReference>
<comment type="caution">
    <text evidence="3">The sequence shown here is derived from an EMBL/GenBank/DDBJ whole genome shotgun (WGS) entry which is preliminary data.</text>
</comment>
<proteinExistence type="inferred from homology"/>
<gene>
    <name evidence="3" type="ORF">HMPREF0072_1415</name>
</gene>
<dbReference type="HOGENOM" id="CLU_094236_1_1_9"/>
<dbReference type="SUPFAM" id="SSF53697">
    <property type="entry name" value="SIS domain"/>
    <property type="match status" value="1"/>
</dbReference>
<accession>C2BGE5</accession>
<comment type="similarity">
    <text evidence="1">Belongs to the SIS family. PHI subfamily.</text>
</comment>
<evidence type="ECO:0000313" key="4">
    <source>
        <dbReference type="Proteomes" id="UP000005984"/>
    </source>
</evidence>
<dbReference type="Gene3D" id="3.40.50.10490">
    <property type="entry name" value="Glucose-6-phosphate isomerase like protein, domain 1"/>
    <property type="match status" value="1"/>
</dbReference>
<dbReference type="NCBIfam" id="TIGR03127">
    <property type="entry name" value="RuMP_HxlB"/>
    <property type="match status" value="1"/>
</dbReference>
<dbReference type="AlphaFoldDB" id="C2BGE5"/>
<reference evidence="3 4" key="1">
    <citation type="submission" date="2008-10" db="EMBL/GenBank/DDBJ databases">
        <authorList>
            <person name="Qin X."/>
            <person name="Bachman B."/>
            <person name="Battles P."/>
            <person name="Bell A."/>
            <person name="Bess C."/>
            <person name="Bickham C."/>
            <person name="Chaboub L."/>
            <person name="Chen D."/>
            <person name="Coyle M."/>
            <person name="Deiros D.R."/>
            <person name="Dinh H."/>
            <person name="Forbes L."/>
            <person name="Fowler G."/>
            <person name="Francisco L."/>
            <person name="Fu Q."/>
            <person name="Gubbala S."/>
            <person name="Hale W."/>
            <person name="Han Y."/>
            <person name="Hemphill L."/>
            <person name="Highlander S.K."/>
            <person name="Hirani K."/>
            <person name="Hogues M."/>
            <person name="Jackson L."/>
            <person name="Jakkamsetti A."/>
            <person name="Javaid M."/>
            <person name="Jiang H."/>
            <person name="Korchina V."/>
            <person name="Kovar C."/>
            <person name="Lara F."/>
            <person name="Lee S."/>
            <person name="Mata R."/>
            <person name="Mathew T."/>
            <person name="Moen C."/>
            <person name="Morales K."/>
            <person name="Munidasa M."/>
            <person name="Nazareth L."/>
            <person name="Ngo R."/>
            <person name="Nguyen L."/>
            <person name="Okwuonu G."/>
            <person name="Ongeri F."/>
            <person name="Patil S."/>
            <person name="Petrosino J."/>
            <person name="Pham C."/>
            <person name="Pham P."/>
            <person name="Pu L.-L."/>
            <person name="Puazo M."/>
            <person name="Raj R."/>
            <person name="Reid J."/>
            <person name="Rouhana J."/>
            <person name="Saada N."/>
            <person name="Shang Y."/>
            <person name="Simmons D."/>
            <person name="Thornton R."/>
            <person name="Warren J."/>
            <person name="Weissenberger G."/>
            <person name="Zhang J."/>
            <person name="Zhang L."/>
            <person name="Zhou C."/>
            <person name="Zhu D."/>
            <person name="Muzny D."/>
            <person name="Worley K."/>
            <person name="Gibbs R."/>
        </authorList>
    </citation>
    <scope>NUCLEOTIDE SEQUENCE [LARGE SCALE GENOMIC DNA]</scope>
    <source>
        <strain evidence="3 4">ATCC 51172</strain>
    </source>
</reference>
<dbReference type="PANTHER" id="PTHR43443:SF1">
    <property type="entry name" value="3-HEXULOSE-6-PHOSPHATE ISOMERASE"/>
    <property type="match status" value="1"/>
</dbReference>
<organism evidence="3 4">
    <name type="scientific">Anaerococcus lactolyticus ATCC 51172</name>
    <dbReference type="NCBI Taxonomy" id="525254"/>
    <lineage>
        <taxon>Bacteria</taxon>
        <taxon>Bacillati</taxon>
        <taxon>Bacillota</taxon>
        <taxon>Tissierellia</taxon>
        <taxon>Tissierellales</taxon>
        <taxon>Peptoniphilaceae</taxon>
        <taxon>Anaerococcus</taxon>
    </lineage>
</organism>
<feature type="domain" description="SIS" evidence="2">
    <location>
        <begin position="25"/>
        <end position="166"/>
    </location>
</feature>
<keyword evidence="4" id="KW-1185">Reference proteome</keyword>
<evidence type="ECO:0000259" key="2">
    <source>
        <dbReference type="PROSITE" id="PS51464"/>
    </source>
</evidence>
<dbReference type="InterPro" id="IPR001347">
    <property type="entry name" value="SIS_dom"/>
</dbReference>
<sequence>MNDNIILEEIKKSFESIDEGKVSELIKIINKSNKIFVYGAGRTGLMLKAFAMRLMQLGYDSYVVGETITPAIEKGDLLLLASASGSTESVVSMARKCSENGIDIYIISSNTESALSVIRKPDILIRSSDKFNQNTNSKQPMSSLFEQMILLVLDYLVYEIFKREKSIGDLQSKHANLE</sequence>
<dbReference type="STRING" id="525254.HMPREF0072_1415"/>
<dbReference type="GO" id="GO:0097367">
    <property type="term" value="F:carbohydrate derivative binding"/>
    <property type="evidence" value="ECO:0007669"/>
    <property type="project" value="InterPro"/>
</dbReference>
<dbReference type="PROSITE" id="PS51464">
    <property type="entry name" value="SIS"/>
    <property type="match status" value="1"/>
</dbReference>
<dbReference type="RefSeq" id="WP_004829321.1">
    <property type="nucleotide sequence ID" value="NZ_GG666049.1"/>
</dbReference>
<dbReference type="EMBL" id="ABYO01000215">
    <property type="protein sequence ID" value="EEI86072.1"/>
    <property type="molecule type" value="Genomic_DNA"/>
</dbReference>
<dbReference type="GO" id="GO:1901135">
    <property type="term" value="P:carbohydrate derivative metabolic process"/>
    <property type="evidence" value="ECO:0007669"/>
    <property type="project" value="InterPro"/>
</dbReference>
<evidence type="ECO:0000313" key="3">
    <source>
        <dbReference type="EMBL" id="EEI86072.1"/>
    </source>
</evidence>
<dbReference type="PANTHER" id="PTHR43443">
    <property type="entry name" value="3-HEXULOSE-6-PHOSPHATE ISOMERASE"/>
    <property type="match status" value="1"/>
</dbReference>
<evidence type="ECO:0000256" key="1">
    <source>
        <dbReference type="ARBA" id="ARBA00009235"/>
    </source>
</evidence>
<dbReference type="Pfam" id="PF01380">
    <property type="entry name" value="SIS"/>
    <property type="match status" value="1"/>
</dbReference>
<dbReference type="InterPro" id="IPR046348">
    <property type="entry name" value="SIS_dom_sf"/>
</dbReference>
<dbReference type="CDD" id="cd05005">
    <property type="entry name" value="SIS_PHI"/>
    <property type="match status" value="1"/>
</dbReference>